<dbReference type="EMBL" id="BGZK01000155">
    <property type="protein sequence ID" value="GBP23983.1"/>
    <property type="molecule type" value="Genomic_DNA"/>
</dbReference>
<dbReference type="AlphaFoldDB" id="A0A4C1UBX0"/>
<protein>
    <submittedName>
        <fullName evidence="2">Uncharacterized protein</fullName>
    </submittedName>
</protein>
<sequence length="77" mass="8803">MDRNGPVDSTDGTDYRYPRYTSNLEAGIRGLLRKRMYGFANRIITARVLHTEENSEHRNIKSESTPGLTHRLSGKSH</sequence>
<evidence type="ECO:0000313" key="2">
    <source>
        <dbReference type="EMBL" id="GBP23983.1"/>
    </source>
</evidence>
<evidence type="ECO:0000313" key="3">
    <source>
        <dbReference type="Proteomes" id="UP000299102"/>
    </source>
</evidence>
<organism evidence="2 3">
    <name type="scientific">Eumeta variegata</name>
    <name type="common">Bagworm moth</name>
    <name type="synonym">Eumeta japonica</name>
    <dbReference type="NCBI Taxonomy" id="151549"/>
    <lineage>
        <taxon>Eukaryota</taxon>
        <taxon>Metazoa</taxon>
        <taxon>Ecdysozoa</taxon>
        <taxon>Arthropoda</taxon>
        <taxon>Hexapoda</taxon>
        <taxon>Insecta</taxon>
        <taxon>Pterygota</taxon>
        <taxon>Neoptera</taxon>
        <taxon>Endopterygota</taxon>
        <taxon>Lepidoptera</taxon>
        <taxon>Glossata</taxon>
        <taxon>Ditrysia</taxon>
        <taxon>Tineoidea</taxon>
        <taxon>Psychidae</taxon>
        <taxon>Oiketicinae</taxon>
        <taxon>Eumeta</taxon>
    </lineage>
</organism>
<name>A0A4C1UBX0_EUMVA</name>
<gene>
    <name evidence="2" type="ORF">EVAR_17623_1</name>
</gene>
<proteinExistence type="predicted"/>
<dbReference type="Proteomes" id="UP000299102">
    <property type="component" value="Unassembled WGS sequence"/>
</dbReference>
<accession>A0A4C1UBX0</accession>
<evidence type="ECO:0000256" key="1">
    <source>
        <dbReference type="SAM" id="MobiDB-lite"/>
    </source>
</evidence>
<feature type="region of interest" description="Disordered" evidence="1">
    <location>
        <begin position="53"/>
        <end position="77"/>
    </location>
</feature>
<comment type="caution">
    <text evidence="2">The sequence shown here is derived from an EMBL/GenBank/DDBJ whole genome shotgun (WGS) entry which is preliminary data.</text>
</comment>
<keyword evidence="3" id="KW-1185">Reference proteome</keyword>
<reference evidence="2 3" key="1">
    <citation type="journal article" date="2019" name="Commun. Biol.">
        <title>The bagworm genome reveals a unique fibroin gene that provides high tensile strength.</title>
        <authorList>
            <person name="Kono N."/>
            <person name="Nakamura H."/>
            <person name="Ohtoshi R."/>
            <person name="Tomita M."/>
            <person name="Numata K."/>
            <person name="Arakawa K."/>
        </authorList>
    </citation>
    <scope>NUCLEOTIDE SEQUENCE [LARGE SCALE GENOMIC DNA]</scope>
</reference>